<dbReference type="Gene3D" id="1.10.760.10">
    <property type="entry name" value="Cytochrome c-like domain"/>
    <property type="match status" value="1"/>
</dbReference>
<sequence length="152" mass="16103">MRHPGVLTGAGVLAAGVIAVGVLTGGTHTQRQPEDVDIADGEALYQAHCAACHGARLEGQENWQTASGDGPPPAPPHDASGHTWHHGDDLLFTYTKLGGAETLARQGVQFESGMPGFGEDLSDRDIWNILAFIKSTWPQRVKEVQAARTAAE</sequence>
<keyword evidence="3 4" id="KW-0408">Iron</keyword>
<evidence type="ECO:0000256" key="1">
    <source>
        <dbReference type="ARBA" id="ARBA00022617"/>
    </source>
</evidence>
<feature type="domain" description="Cytochrome c" evidence="6">
    <location>
        <begin position="36"/>
        <end position="137"/>
    </location>
</feature>
<keyword evidence="1 4" id="KW-0349">Heme</keyword>
<accession>A0A1I1N2P5</accession>
<dbReference type="InterPro" id="IPR036909">
    <property type="entry name" value="Cyt_c-like_dom_sf"/>
</dbReference>
<dbReference type="EMBL" id="FOLG01000011">
    <property type="protein sequence ID" value="SFC91907.1"/>
    <property type="molecule type" value="Genomic_DNA"/>
</dbReference>
<evidence type="ECO:0000313" key="8">
    <source>
        <dbReference type="Proteomes" id="UP000198728"/>
    </source>
</evidence>
<keyword evidence="2 4" id="KW-0479">Metal-binding</keyword>
<keyword evidence="8" id="KW-1185">Reference proteome</keyword>
<proteinExistence type="predicted"/>
<evidence type="ECO:0000259" key="6">
    <source>
        <dbReference type="PROSITE" id="PS51007"/>
    </source>
</evidence>
<name>A0A1I1N2P5_9RHOB</name>
<dbReference type="GO" id="GO:0020037">
    <property type="term" value="F:heme binding"/>
    <property type="evidence" value="ECO:0007669"/>
    <property type="project" value="InterPro"/>
</dbReference>
<dbReference type="InterPro" id="IPR051459">
    <property type="entry name" value="Cytochrome_c-type_DH"/>
</dbReference>
<organism evidence="7 8">
    <name type="scientific">Tropicimonas isoalkanivorans</name>
    <dbReference type="NCBI Taxonomy" id="441112"/>
    <lineage>
        <taxon>Bacteria</taxon>
        <taxon>Pseudomonadati</taxon>
        <taxon>Pseudomonadota</taxon>
        <taxon>Alphaproteobacteria</taxon>
        <taxon>Rhodobacterales</taxon>
        <taxon>Roseobacteraceae</taxon>
        <taxon>Tropicimonas</taxon>
    </lineage>
</organism>
<evidence type="ECO:0000256" key="5">
    <source>
        <dbReference type="SAM" id="MobiDB-lite"/>
    </source>
</evidence>
<dbReference type="PROSITE" id="PS51007">
    <property type="entry name" value="CYTC"/>
    <property type="match status" value="1"/>
</dbReference>
<evidence type="ECO:0000256" key="2">
    <source>
        <dbReference type="ARBA" id="ARBA00022723"/>
    </source>
</evidence>
<evidence type="ECO:0000313" key="7">
    <source>
        <dbReference type="EMBL" id="SFC91907.1"/>
    </source>
</evidence>
<dbReference type="Proteomes" id="UP000198728">
    <property type="component" value="Unassembled WGS sequence"/>
</dbReference>
<dbReference type="Pfam" id="PF00034">
    <property type="entry name" value="Cytochrom_C"/>
    <property type="match status" value="1"/>
</dbReference>
<dbReference type="SUPFAM" id="SSF46626">
    <property type="entry name" value="Cytochrome c"/>
    <property type="match status" value="1"/>
</dbReference>
<evidence type="ECO:0000256" key="4">
    <source>
        <dbReference type="PROSITE-ProRule" id="PRU00433"/>
    </source>
</evidence>
<protein>
    <submittedName>
        <fullName evidence="7">Cytochrome C oxidase, cbb3-type, subunit III</fullName>
    </submittedName>
</protein>
<dbReference type="InterPro" id="IPR009056">
    <property type="entry name" value="Cyt_c-like_dom"/>
</dbReference>
<dbReference type="PANTHER" id="PTHR35008">
    <property type="entry name" value="BLL4482 PROTEIN-RELATED"/>
    <property type="match status" value="1"/>
</dbReference>
<dbReference type="GO" id="GO:0046872">
    <property type="term" value="F:metal ion binding"/>
    <property type="evidence" value="ECO:0007669"/>
    <property type="project" value="UniProtKB-KW"/>
</dbReference>
<dbReference type="AlphaFoldDB" id="A0A1I1N2P5"/>
<dbReference type="PANTHER" id="PTHR35008:SF4">
    <property type="entry name" value="BLL4482 PROTEIN"/>
    <property type="match status" value="1"/>
</dbReference>
<feature type="region of interest" description="Disordered" evidence="5">
    <location>
        <begin position="62"/>
        <end position="84"/>
    </location>
</feature>
<gene>
    <name evidence="7" type="ORF">SAMN04488094_111100</name>
</gene>
<dbReference type="GO" id="GO:0009055">
    <property type="term" value="F:electron transfer activity"/>
    <property type="evidence" value="ECO:0007669"/>
    <property type="project" value="InterPro"/>
</dbReference>
<dbReference type="STRING" id="441112.SAMN04488094_111100"/>
<evidence type="ECO:0000256" key="3">
    <source>
        <dbReference type="ARBA" id="ARBA00023004"/>
    </source>
</evidence>
<reference evidence="7 8" key="1">
    <citation type="submission" date="2016-10" db="EMBL/GenBank/DDBJ databases">
        <authorList>
            <person name="de Groot N.N."/>
        </authorList>
    </citation>
    <scope>NUCLEOTIDE SEQUENCE [LARGE SCALE GENOMIC DNA]</scope>
    <source>
        <strain evidence="7 8">DSM 19548</strain>
    </source>
</reference>